<proteinExistence type="predicted"/>
<dbReference type="EMBL" id="ADMG01000051">
    <property type="protein sequence ID" value="EKB30206.1"/>
    <property type="molecule type" value="Genomic_DNA"/>
</dbReference>
<feature type="signal peptide" evidence="2">
    <location>
        <begin position="1"/>
        <end position="20"/>
    </location>
</feature>
<protein>
    <recommendedName>
        <fullName evidence="5">Conjugal transfer mating pair stabilization protein TraN</fullName>
    </recommendedName>
</protein>
<organism evidence="3 4">
    <name type="scientific">Sutterella wadsworthensis 2_1_59BFAA</name>
    <dbReference type="NCBI Taxonomy" id="742823"/>
    <lineage>
        <taxon>Bacteria</taxon>
        <taxon>Pseudomonadati</taxon>
        <taxon>Pseudomonadota</taxon>
        <taxon>Betaproteobacteria</taxon>
        <taxon>Burkholderiales</taxon>
        <taxon>Sutterellaceae</taxon>
        <taxon>Sutterella</taxon>
    </lineage>
</organism>
<dbReference type="Proteomes" id="UP000005835">
    <property type="component" value="Unassembled WGS sequence"/>
</dbReference>
<dbReference type="Pfam" id="PF06986">
    <property type="entry name" value="F_T4SS_TraN"/>
    <property type="match status" value="3"/>
</dbReference>
<reference evidence="3 4" key="1">
    <citation type="submission" date="2012-05" db="EMBL/GenBank/DDBJ databases">
        <title>The Genome Sequence of Sutterella wadsworthensis 2_1_59BFAA.</title>
        <authorList>
            <consortium name="The Broad Institute Genome Sequencing Platform"/>
            <person name="Earl A."/>
            <person name="Ward D."/>
            <person name="Feldgarden M."/>
            <person name="Gevers D."/>
            <person name="Daigneault M."/>
            <person name="Strauss J."/>
            <person name="Allen-Vercoe E."/>
            <person name="Walker B."/>
            <person name="Young S.K."/>
            <person name="Zeng Q."/>
            <person name="Gargeya S."/>
            <person name="Fitzgerald M."/>
            <person name="Haas B."/>
            <person name="Abouelleil A."/>
            <person name="Alvarado L."/>
            <person name="Arachchi H.M."/>
            <person name="Berlin A.M."/>
            <person name="Chapman S.B."/>
            <person name="Goldberg J."/>
            <person name="Griggs A."/>
            <person name="Gujja S."/>
            <person name="Hansen M."/>
            <person name="Howarth C."/>
            <person name="Imamovic A."/>
            <person name="Larimer J."/>
            <person name="McCowen C."/>
            <person name="Montmayeur A."/>
            <person name="Murphy C."/>
            <person name="Neiman D."/>
            <person name="Pearson M."/>
            <person name="Priest M."/>
            <person name="Roberts A."/>
            <person name="Saif S."/>
            <person name="Shea T."/>
            <person name="Sisk P."/>
            <person name="Sykes S."/>
            <person name="Wortman J."/>
            <person name="Nusbaum C."/>
            <person name="Birren B."/>
        </authorList>
    </citation>
    <scope>NUCLEOTIDE SEQUENCE [LARGE SCALE GENOMIC DNA]</scope>
    <source>
        <strain evidence="3 4">2_1_59BFAA</strain>
    </source>
</reference>
<evidence type="ECO:0000256" key="2">
    <source>
        <dbReference type="SAM" id="SignalP"/>
    </source>
</evidence>
<evidence type="ECO:0000313" key="3">
    <source>
        <dbReference type="EMBL" id="EKB30206.1"/>
    </source>
</evidence>
<evidence type="ECO:0000256" key="1">
    <source>
        <dbReference type="SAM" id="MobiDB-lite"/>
    </source>
</evidence>
<evidence type="ECO:0000313" key="4">
    <source>
        <dbReference type="Proteomes" id="UP000005835"/>
    </source>
</evidence>
<evidence type="ECO:0008006" key="5">
    <source>
        <dbReference type="Google" id="ProtNLM"/>
    </source>
</evidence>
<dbReference type="PATRIC" id="fig|742823.3.peg.2223"/>
<dbReference type="STRING" id="742823.HMPREF9465_02213"/>
<dbReference type="InterPro" id="IPR014121">
    <property type="entry name" value="TraN_Ftype"/>
</dbReference>
<feature type="chain" id="PRO_5003846261" description="Conjugal transfer mating pair stabilization protein TraN" evidence="2">
    <location>
        <begin position="21"/>
        <end position="795"/>
    </location>
</feature>
<keyword evidence="4" id="KW-1185">Reference proteome</keyword>
<gene>
    <name evidence="3" type="ORF">HMPREF9465_02213</name>
</gene>
<keyword evidence="2" id="KW-0732">Signal</keyword>
<dbReference type="HOGENOM" id="CLU_400539_0_0_4"/>
<dbReference type="eggNOG" id="ENOG502Z9Z1">
    <property type="taxonomic scope" value="Bacteria"/>
</dbReference>
<sequence length="795" mass="85476">MRRLFSLLPLLLPLPNLVQAADPVCTLENRVCAENNNSGKCIRYENTFTCVTVNPAGSRCTVDANPTLTDCTLSAPVCSAESGGICLETTTDFVCKSEPSGEGIRIDDTSVTVSYSKETKGEIPAGCIIGAEVCLDDDARDIEVENWEGHFVSANPVCWVTERTILCPSVDGAASCQKLELAGCQKLTDPVCETEEHGVCVRWSSTYRCTRDEIIGDDIITDDVVTTPGDVTEDDSACRKELEDAAARGENCTVNSTVCVKTDPTGVLPCLEYRTTMTCTSSSTDTCGPLKNLSGSGDCMLAAEPECTLTDADGNCRRTESTYVCTESVTSESVSPATFLKAMTVTNWRVNDDCLLDDGSVMTASLSLLSRASTTDNSSGCILASRTCIEGEGLRFVEGRPAYRACWAWEEKWTCRAEGNECLEYEKDPSCKLVSETCSDGSPDCPRPSRVYSCTRPGLSASVGQVCDGQICVGDQCQDVGDTADGDFIDAILQLEIGRQLSVYGDTNVNEFFGGTVSTCRDRMAAETCCRADAAPNTSNAAFGQYLLFGVAAGVEFVKWIGSPYVYDLLSWSDKTSWLLNKIYGSSGTGAYSPTFSFWGATAQYSESAGWTFNFSSAGFVSAMASQFWNKYQSCRATDQRTALAKTQRLCHYVGTTCEKKVTGLGCVETAEKHVCFNSRLARILNEQGRPQLGRDFGNPIKPDARGFTIDEFAKLDFSKMDLSEFIADIVKEVTARGNISAEAAAARARERIEAMVKGELATTAKLPGASDTVASKDQPTKPDGTGGPSTPSSK</sequence>
<name>K1JJ83_9BURK</name>
<feature type="region of interest" description="Disordered" evidence="1">
    <location>
        <begin position="761"/>
        <end position="795"/>
    </location>
</feature>
<dbReference type="AlphaFoldDB" id="K1JJ83"/>
<dbReference type="RefSeq" id="WP_005437078.1">
    <property type="nucleotide sequence ID" value="NZ_JH815521.1"/>
</dbReference>
<dbReference type="OrthoDB" id="5297981at2"/>
<comment type="caution">
    <text evidence="3">The sequence shown here is derived from an EMBL/GenBank/DDBJ whole genome shotgun (WGS) entry which is preliminary data.</text>
</comment>
<accession>K1JJ83</accession>